<dbReference type="Proteomes" id="UP001285521">
    <property type="component" value="Unassembled WGS sequence"/>
</dbReference>
<accession>A0ABU4T0J1</accession>
<reference evidence="1 2" key="2">
    <citation type="submission" date="2023-11" db="EMBL/GenBank/DDBJ databases">
        <authorList>
            <person name="Lara A.C."/>
            <person name="Chronakova A."/>
        </authorList>
    </citation>
    <scope>NUCLEOTIDE SEQUENCE [LARGE SCALE GENOMIC DNA]</scope>
    <source>
        <strain evidence="1 2">BCCO 10_0856</strain>
    </source>
</reference>
<evidence type="ECO:0000313" key="2">
    <source>
        <dbReference type="Proteomes" id="UP001285521"/>
    </source>
</evidence>
<evidence type="ECO:0008006" key="3">
    <source>
        <dbReference type="Google" id="ProtNLM"/>
    </source>
</evidence>
<organism evidence="1 2">
    <name type="scientific">Lentzea miocenica</name>
    <dbReference type="NCBI Taxonomy" id="3095431"/>
    <lineage>
        <taxon>Bacteria</taxon>
        <taxon>Bacillati</taxon>
        <taxon>Actinomycetota</taxon>
        <taxon>Actinomycetes</taxon>
        <taxon>Pseudonocardiales</taxon>
        <taxon>Pseudonocardiaceae</taxon>
        <taxon>Lentzea</taxon>
    </lineage>
</organism>
<comment type="caution">
    <text evidence="1">The sequence shown here is derived from an EMBL/GenBank/DDBJ whole genome shotgun (WGS) entry which is preliminary data.</text>
</comment>
<name>A0ABU4T0J1_9PSEU</name>
<reference evidence="1 2" key="1">
    <citation type="submission" date="2023-11" db="EMBL/GenBank/DDBJ databases">
        <title>Lentzea sokolovensis, sp. nov., Lentzea kristufkii, sp. nov., and Lentzea miocenensis, sp. nov., rare actinobacteria from Sokolov Coal Basin, Miocene lacustrine sediment, Czech Republic.</title>
        <authorList>
            <person name="Lara A."/>
            <person name="Kotroba L."/>
            <person name="Nouioui I."/>
            <person name="Neumann-Schaal M."/>
            <person name="Mast Y."/>
            <person name="Chronakova A."/>
        </authorList>
    </citation>
    <scope>NUCLEOTIDE SEQUENCE [LARGE SCALE GENOMIC DNA]</scope>
    <source>
        <strain evidence="1 2">BCCO 10_0856</strain>
    </source>
</reference>
<evidence type="ECO:0000313" key="1">
    <source>
        <dbReference type="EMBL" id="MDX8031686.1"/>
    </source>
</evidence>
<keyword evidence="2" id="KW-1185">Reference proteome</keyword>
<dbReference type="RefSeq" id="WP_319966743.1">
    <property type="nucleotide sequence ID" value="NZ_JAXAVW010000012.1"/>
</dbReference>
<gene>
    <name evidence="1" type="ORF">SK803_15785</name>
</gene>
<protein>
    <recommendedName>
        <fullName evidence="3">DUF222 domain-containing protein</fullName>
    </recommendedName>
</protein>
<sequence length="284" mass="30593">MRKPYLPDDQGYLVQSYVRVEEAAHRVGRAAHAIADQDLTDAVVADVQQELAAVEQAELGDFSGRARQAVQLSRADTSPLQVNAAHDFLHAHPLWSSKLFEEVDPTAAAVAAAHWLQAAAEIAGEASGVSPASVVMEADNIEALAVETPTLVLERLIAGESPRRVVVDLVAGAMIAAEGKLPDPDGLVDAIKEARAQAEQYGPGDEELLAGLMPRVTPLDPARPAQDLLEDLLDGIRGCWLLYRSHAELGDDVDLDDEDADEEIDEEFFAAVRAEAEAKRERLL</sequence>
<dbReference type="EMBL" id="JAXAVW010000012">
    <property type="protein sequence ID" value="MDX8031686.1"/>
    <property type="molecule type" value="Genomic_DNA"/>
</dbReference>
<proteinExistence type="predicted"/>